<evidence type="ECO:0000256" key="3">
    <source>
        <dbReference type="ARBA" id="ARBA00022989"/>
    </source>
</evidence>
<evidence type="ECO:0000256" key="6">
    <source>
        <dbReference type="SAM" id="Phobius"/>
    </source>
</evidence>
<feature type="transmembrane region" description="Helical" evidence="6">
    <location>
        <begin position="224"/>
        <end position="243"/>
    </location>
</feature>
<comment type="caution">
    <text evidence="8">The sequence shown here is derived from an EMBL/GenBank/DDBJ whole genome shotgun (WGS) entry which is preliminary data.</text>
</comment>
<organism evidence="8 9">
    <name type="scientific">Gibberella zeae</name>
    <name type="common">Wheat head blight fungus</name>
    <name type="synonym">Fusarium graminearum</name>
    <dbReference type="NCBI Taxonomy" id="5518"/>
    <lineage>
        <taxon>Eukaryota</taxon>
        <taxon>Fungi</taxon>
        <taxon>Dikarya</taxon>
        <taxon>Ascomycota</taxon>
        <taxon>Pezizomycotina</taxon>
        <taxon>Sordariomycetes</taxon>
        <taxon>Hypocreomycetidae</taxon>
        <taxon>Hypocreales</taxon>
        <taxon>Nectriaceae</taxon>
        <taxon>Fusarium</taxon>
    </lineage>
</organism>
<feature type="transmembrane region" description="Helical" evidence="6">
    <location>
        <begin position="31"/>
        <end position="57"/>
    </location>
</feature>
<feature type="transmembrane region" description="Helical" evidence="6">
    <location>
        <begin position="105"/>
        <end position="129"/>
    </location>
</feature>
<dbReference type="PANTHER" id="PTHR33048:SF124">
    <property type="entry name" value="INTEGRAL MEMBRANE PROTEIN"/>
    <property type="match status" value="1"/>
</dbReference>
<dbReference type="InterPro" id="IPR049326">
    <property type="entry name" value="Rhodopsin_dom_fungi"/>
</dbReference>
<dbReference type="InterPro" id="IPR052337">
    <property type="entry name" value="SAT4-like"/>
</dbReference>
<keyword evidence="3 6" id="KW-1133">Transmembrane helix</keyword>
<accession>A0A9N8RM57</accession>
<protein>
    <recommendedName>
        <fullName evidence="7">Rhodopsin domain-containing protein</fullName>
    </recommendedName>
</protein>
<feature type="transmembrane region" description="Helical" evidence="6">
    <location>
        <begin position="141"/>
        <end position="164"/>
    </location>
</feature>
<comment type="subcellular location">
    <subcellularLocation>
        <location evidence="1">Membrane</location>
        <topology evidence="1">Multi-pass membrane protein</topology>
    </subcellularLocation>
</comment>
<evidence type="ECO:0000259" key="7">
    <source>
        <dbReference type="Pfam" id="PF20684"/>
    </source>
</evidence>
<dbReference type="GO" id="GO:0016020">
    <property type="term" value="C:membrane"/>
    <property type="evidence" value="ECO:0007669"/>
    <property type="project" value="UniProtKB-SubCell"/>
</dbReference>
<evidence type="ECO:0000256" key="5">
    <source>
        <dbReference type="ARBA" id="ARBA00038359"/>
    </source>
</evidence>
<feature type="transmembrane region" description="Helical" evidence="6">
    <location>
        <begin position="263"/>
        <end position="285"/>
    </location>
</feature>
<proteinExistence type="inferred from homology"/>
<gene>
    <name evidence="8" type="ORF">MDCFG202_LOCUS474778</name>
</gene>
<feature type="transmembrane region" description="Helical" evidence="6">
    <location>
        <begin position="69"/>
        <end position="93"/>
    </location>
</feature>
<reference evidence="8" key="1">
    <citation type="submission" date="2021-03" db="EMBL/GenBank/DDBJ databases">
        <authorList>
            <person name="Alouane T."/>
            <person name="Langin T."/>
            <person name="Bonhomme L."/>
        </authorList>
    </citation>
    <scope>NUCLEOTIDE SEQUENCE</scope>
    <source>
        <strain evidence="8">MDC_Fg202</strain>
    </source>
</reference>
<evidence type="ECO:0000313" key="8">
    <source>
        <dbReference type="EMBL" id="CAG2001582.1"/>
    </source>
</evidence>
<feature type="domain" description="Rhodopsin" evidence="7">
    <location>
        <begin position="69"/>
        <end position="286"/>
    </location>
</feature>
<dbReference type="PANTHER" id="PTHR33048">
    <property type="entry name" value="PTH11-LIKE INTEGRAL MEMBRANE PROTEIN (AFU_ORTHOLOGUE AFUA_5G11245)"/>
    <property type="match status" value="1"/>
</dbReference>
<dbReference type="Pfam" id="PF20684">
    <property type="entry name" value="Fung_rhodopsin"/>
    <property type="match status" value="1"/>
</dbReference>
<dbReference type="Proteomes" id="UP000746612">
    <property type="component" value="Unassembled WGS sequence"/>
</dbReference>
<dbReference type="AlphaFoldDB" id="A0A9N8RM57"/>
<comment type="similarity">
    <text evidence="5">Belongs to the SAT4 family.</text>
</comment>
<evidence type="ECO:0000313" key="9">
    <source>
        <dbReference type="Proteomes" id="UP000746612"/>
    </source>
</evidence>
<dbReference type="EMBL" id="CAJPIJ010000168">
    <property type="protein sequence ID" value="CAG2001582.1"/>
    <property type="molecule type" value="Genomic_DNA"/>
</dbReference>
<name>A0A9N8RM57_GIBZA</name>
<evidence type="ECO:0000256" key="1">
    <source>
        <dbReference type="ARBA" id="ARBA00004141"/>
    </source>
</evidence>
<evidence type="ECO:0000256" key="2">
    <source>
        <dbReference type="ARBA" id="ARBA00022692"/>
    </source>
</evidence>
<feature type="transmembrane region" description="Helical" evidence="6">
    <location>
        <begin position="193"/>
        <end position="212"/>
    </location>
</feature>
<keyword evidence="4 6" id="KW-0472">Membrane</keyword>
<evidence type="ECO:0000256" key="4">
    <source>
        <dbReference type="ARBA" id="ARBA00023136"/>
    </source>
</evidence>
<sequence>MFHEVNDTQVLLKAPEGYNINFSNPQKDTTIISWIYSMSVIQVLLAFIVGPSFYTLIRKRGKRHIHSSYIIMAAAHCTVYVSLRSSLLGVHIWEIPVENTKEAAMLNLVALLLFITGTALARLSLCITSDQLVRFESWPRYAIYCAGGLVLFAFITAWLGLLFACRPVDALLNLQLFSKDKCIDPYVFLKFQALSGCVTDIILMVALITPVIPLQMLRRKKAVTVLRISTCVLPLGATLIRLVNLFDTHENPDTTFVLAQVTLWLTIEGNLVMICSLLPSFNLFIQRLVSEGSETLSPQTNGDQGHGIWQMLIGTLFIPSGTASHSDPRDSAQ</sequence>
<keyword evidence="2 6" id="KW-0812">Transmembrane</keyword>